<dbReference type="PRINTS" id="PR00038">
    <property type="entry name" value="HTHLUXR"/>
</dbReference>
<dbReference type="SMART" id="SM00421">
    <property type="entry name" value="HTH_LUXR"/>
    <property type="match status" value="1"/>
</dbReference>
<dbReference type="PROSITE" id="PS50043">
    <property type="entry name" value="HTH_LUXR_2"/>
    <property type="match status" value="1"/>
</dbReference>
<dbReference type="EMBL" id="JAAXKZ010000004">
    <property type="protein sequence ID" value="NMH90427.1"/>
    <property type="molecule type" value="Genomic_DNA"/>
</dbReference>
<keyword evidence="4" id="KW-0804">Transcription</keyword>
<dbReference type="Pfam" id="PF00196">
    <property type="entry name" value="GerE"/>
    <property type="match status" value="1"/>
</dbReference>
<sequence length="215" mass="22966">MIRVLVVDDHAIVRQGLEQLLGTAADVELVGSAGDGGRAVELAVELRPDVVLMDLAMPVLDGVQATAQITAELPGTRVIILTSYGDESRIVAALDAGAQGYLLKHTDPDALLDGVRAAHNGGAPLDPRAGRVLLDRRNRAPGVRDLTQRETEVLELVAEGLANKQIARRLGISERTVKAHLTNVFQATGAQDRVQAALWARDHLHPIHPIHPTDG</sequence>
<dbReference type="Proteomes" id="UP000586918">
    <property type="component" value="Unassembled WGS sequence"/>
</dbReference>
<dbReference type="PANTHER" id="PTHR43214">
    <property type="entry name" value="TWO-COMPONENT RESPONSE REGULATOR"/>
    <property type="match status" value="1"/>
</dbReference>
<dbReference type="SMART" id="SM00448">
    <property type="entry name" value="REC"/>
    <property type="match status" value="1"/>
</dbReference>
<dbReference type="InterPro" id="IPR016032">
    <property type="entry name" value="Sig_transdc_resp-reg_C-effctor"/>
</dbReference>
<organism evidence="8 9">
    <name type="scientific">Pseudonocardia bannensis</name>
    <dbReference type="NCBI Taxonomy" id="630973"/>
    <lineage>
        <taxon>Bacteria</taxon>
        <taxon>Bacillati</taxon>
        <taxon>Actinomycetota</taxon>
        <taxon>Actinomycetes</taxon>
        <taxon>Pseudonocardiales</taxon>
        <taxon>Pseudonocardiaceae</taxon>
        <taxon>Pseudonocardia</taxon>
    </lineage>
</organism>
<feature type="domain" description="Response regulatory" evidence="7">
    <location>
        <begin position="3"/>
        <end position="119"/>
    </location>
</feature>
<dbReference type="InterPro" id="IPR039420">
    <property type="entry name" value="WalR-like"/>
</dbReference>
<feature type="domain" description="HTH luxR-type" evidence="6">
    <location>
        <begin position="139"/>
        <end position="204"/>
    </location>
</feature>
<protein>
    <submittedName>
        <fullName evidence="8">Response regulator transcription factor</fullName>
    </submittedName>
</protein>
<dbReference type="InterPro" id="IPR058245">
    <property type="entry name" value="NreC/VraR/RcsB-like_REC"/>
</dbReference>
<evidence type="ECO:0000256" key="2">
    <source>
        <dbReference type="ARBA" id="ARBA00023015"/>
    </source>
</evidence>
<dbReference type="AlphaFoldDB" id="A0A848DCX7"/>
<dbReference type="CDD" id="cd17535">
    <property type="entry name" value="REC_NarL-like"/>
    <property type="match status" value="1"/>
</dbReference>
<dbReference type="GO" id="GO:0003677">
    <property type="term" value="F:DNA binding"/>
    <property type="evidence" value="ECO:0007669"/>
    <property type="project" value="UniProtKB-KW"/>
</dbReference>
<evidence type="ECO:0000256" key="5">
    <source>
        <dbReference type="PROSITE-ProRule" id="PRU00169"/>
    </source>
</evidence>
<evidence type="ECO:0000259" key="6">
    <source>
        <dbReference type="PROSITE" id="PS50043"/>
    </source>
</evidence>
<dbReference type="PROSITE" id="PS50110">
    <property type="entry name" value="RESPONSE_REGULATORY"/>
    <property type="match status" value="1"/>
</dbReference>
<dbReference type="RefSeq" id="WP_169409922.1">
    <property type="nucleotide sequence ID" value="NZ_JAAXKZ010000004.1"/>
</dbReference>
<evidence type="ECO:0000259" key="7">
    <source>
        <dbReference type="PROSITE" id="PS50110"/>
    </source>
</evidence>
<proteinExistence type="predicted"/>
<dbReference type="FunFam" id="1.10.10.10:FF:000153">
    <property type="entry name" value="LuxR family transcriptional regulator"/>
    <property type="match status" value="1"/>
</dbReference>
<dbReference type="SUPFAM" id="SSF46894">
    <property type="entry name" value="C-terminal effector domain of the bipartite response regulators"/>
    <property type="match status" value="1"/>
</dbReference>
<dbReference type="InterPro" id="IPR000792">
    <property type="entry name" value="Tscrpt_reg_LuxR_C"/>
</dbReference>
<keyword evidence="2" id="KW-0805">Transcription regulation</keyword>
<dbReference type="Gene3D" id="3.40.50.2300">
    <property type="match status" value="1"/>
</dbReference>
<evidence type="ECO:0000313" key="8">
    <source>
        <dbReference type="EMBL" id="NMH90427.1"/>
    </source>
</evidence>
<evidence type="ECO:0000256" key="4">
    <source>
        <dbReference type="ARBA" id="ARBA00023163"/>
    </source>
</evidence>
<name>A0A848DCX7_9PSEU</name>
<evidence type="ECO:0000313" key="9">
    <source>
        <dbReference type="Proteomes" id="UP000586918"/>
    </source>
</evidence>
<gene>
    <name evidence="8" type="ORF">HF519_02255</name>
</gene>
<dbReference type="GO" id="GO:0006355">
    <property type="term" value="P:regulation of DNA-templated transcription"/>
    <property type="evidence" value="ECO:0007669"/>
    <property type="project" value="InterPro"/>
</dbReference>
<evidence type="ECO:0000256" key="3">
    <source>
        <dbReference type="ARBA" id="ARBA00023125"/>
    </source>
</evidence>
<feature type="modified residue" description="4-aspartylphosphate" evidence="5">
    <location>
        <position position="54"/>
    </location>
</feature>
<dbReference type="InterPro" id="IPR011006">
    <property type="entry name" value="CheY-like_superfamily"/>
</dbReference>
<dbReference type="SUPFAM" id="SSF52172">
    <property type="entry name" value="CheY-like"/>
    <property type="match status" value="1"/>
</dbReference>
<keyword evidence="1 5" id="KW-0597">Phosphoprotein</keyword>
<dbReference type="InterPro" id="IPR001789">
    <property type="entry name" value="Sig_transdc_resp-reg_receiver"/>
</dbReference>
<dbReference type="GO" id="GO:0000160">
    <property type="term" value="P:phosphorelay signal transduction system"/>
    <property type="evidence" value="ECO:0007669"/>
    <property type="project" value="InterPro"/>
</dbReference>
<reference evidence="8 9" key="1">
    <citation type="submission" date="2020-04" db="EMBL/GenBank/DDBJ databases">
        <authorList>
            <person name="Klaysubun C."/>
            <person name="Duangmal K."/>
            <person name="Lipun K."/>
        </authorList>
    </citation>
    <scope>NUCLEOTIDE SEQUENCE [LARGE SCALE GENOMIC DNA]</scope>
    <source>
        <strain evidence="8 9">DSM 45300</strain>
    </source>
</reference>
<comment type="caution">
    <text evidence="8">The sequence shown here is derived from an EMBL/GenBank/DDBJ whole genome shotgun (WGS) entry which is preliminary data.</text>
</comment>
<accession>A0A848DCX7</accession>
<keyword evidence="3" id="KW-0238">DNA-binding</keyword>
<dbReference type="Pfam" id="PF00072">
    <property type="entry name" value="Response_reg"/>
    <property type="match status" value="1"/>
</dbReference>
<keyword evidence="9" id="KW-1185">Reference proteome</keyword>
<evidence type="ECO:0000256" key="1">
    <source>
        <dbReference type="ARBA" id="ARBA00022553"/>
    </source>
</evidence>
<dbReference type="PANTHER" id="PTHR43214:SF43">
    <property type="entry name" value="TWO-COMPONENT RESPONSE REGULATOR"/>
    <property type="match status" value="1"/>
</dbReference>
<dbReference type="CDD" id="cd06170">
    <property type="entry name" value="LuxR_C_like"/>
    <property type="match status" value="1"/>
</dbReference>